<evidence type="ECO:0000313" key="2">
    <source>
        <dbReference type="EMBL" id="UWM54713.1"/>
    </source>
</evidence>
<dbReference type="PROSITE" id="PS51318">
    <property type="entry name" value="TAT"/>
    <property type="match status" value="1"/>
</dbReference>
<dbReference type="InterPro" id="IPR006311">
    <property type="entry name" value="TAT_signal"/>
</dbReference>
<dbReference type="EMBL" id="CP104003">
    <property type="protein sequence ID" value="UWM54641.1"/>
    <property type="molecule type" value="Genomic_DNA"/>
</dbReference>
<evidence type="ECO:0000313" key="1">
    <source>
        <dbReference type="EMBL" id="UWM54641.1"/>
    </source>
</evidence>
<dbReference type="AlphaFoldDB" id="A0A9E7R318"/>
<dbReference type="Proteomes" id="UP001057580">
    <property type="component" value="Chromosome"/>
</dbReference>
<dbReference type="KEGG" id="ssai:N0B31_21290"/>
<protein>
    <submittedName>
        <fullName evidence="1">Uncharacterized protein</fullName>
    </submittedName>
</protein>
<accession>A0A9E7R318</accession>
<proteinExistence type="predicted"/>
<name>A0A9E7R318_9EURY</name>
<gene>
    <name evidence="2" type="ORF">N0B31_00180</name>
    <name evidence="1" type="ORF">N0B31_21290</name>
</gene>
<dbReference type="EMBL" id="CP104003">
    <property type="protein sequence ID" value="UWM54713.1"/>
    <property type="molecule type" value="Genomic_DNA"/>
</dbReference>
<dbReference type="KEGG" id="ssai:N0B31_00180"/>
<evidence type="ECO:0000313" key="3">
    <source>
        <dbReference type="Proteomes" id="UP001057580"/>
    </source>
</evidence>
<sequence>MVSDSPPSRRQFLGAGAAGLAVGLAGCAALDDLGQSGPRFEYTLSFIHVDQSPVEYVLFRDDERTHPLDRTASEALDAILPDGRYTTYGYEPLASDHYVEHEGRYFQTDVLVTGRKRMERQVVYAEEVPEEEVPDDALLVDELSRVDARVVKIHHSGIQSGGQGGGVDLLTDGGGYVLRRPAELEGQFASGDLDGRVVSMTEDGPWNYRLTTETESLLETAYTAHAVEVADSREAFHEIVLADRVDVELAPDDLSSDVRELFERARGLEEYRETTPLSATYEELLDRLDLSVEEPGVDNDNLLWDGETLYNYGLYVNKVD</sequence>
<dbReference type="GeneID" id="74945014"/>
<organism evidence="1 3">
    <name type="scientific">Salinirubellus salinus</name>
    <dbReference type="NCBI Taxonomy" id="1364945"/>
    <lineage>
        <taxon>Archaea</taxon>
        <taxon>Methanobacteriati</taxon>
        <taxon>Methanobacteriota</taxon>
        <taxon>Stenosarchaea group</taxon>
        <taxon>Halobacteria</taxon>
        <taxon>Halobacteriales</taxon>
        <taxon>Natronomonadaceae</taxon>
        <taxon>Salinirubellus</taxon>
    </lineage>
</organism>
<dbReference type="RefSeq" id="WP_260593661.1">
    <property type="nucleotide sequence ID" value="NZ_CP104003.1"/>
</dbReference>
<reference evidence="1" key="1">
    <citation type="submission" date="2022-09" db="EMBL/GenBank/DDBJ databases">
        <title>Diverse halophilic archaea isolated from saline environments.</title>
        <authorList>
            <person name="Cui H.-L."/>
        </authorList>
    </citation>
    <scope>NUCLEOTIDE SEQUENCE</scope>
    <source>
        <strain evidence="1">ZS-35-S2</strain>
    </source>
</reference>
<keyword evidence="3" id="KW-1185">Reference proteome</keyword>